<gene>
    <name evidence="5" type="ORF">ACFPFM_32965</name>
</gene>
<comment type="caution">
    <text evidence="5">The sequence shown here is derived from an EMBL/GenBank/DDBJ whole genome shotgun (WGS) entry which is preliminary data.</text>
</comment>
<evidence type="ECO:0000256" key="3">
    <source>
        <dbReference type="RuleBase" id="RU003682"/>
    </source>
</evidence>
<evidence type="ECO:0000256" key="2">
    <source>
        <dbReference type="ARBA" id="ARBA00023194"/>
    </source>
</evidence>
<comment type="pathway">
    <text evidence="1">Antibiotic biosynthesis.</text>
</comment>
<organism evidence="5 6">
    <name type="scientific">Saccharothrix xinjiangensis</name>
    <dbReference type="NCBI Taxonomy" id="204798"/>
    <lineage>
        <taxon>Bacteria</taxon>
        <taxon>Bacillati</taxon>
        <taxon>Actinomycetota</taxon>
        <taxon>Actinomycetes</taxon>
        <taxon>Pseudonocardiales</taxon>
        <taxon>Pseudonocardiaceae</taxon>
        <taxon>Saccharothrix</taxon>
    </lineage>
</organism>
<dbReference type="Pfam" id="PF14226">
    <property type="entry name" value="DIOX_N"/>
    <property type="match status" value="1"/>
</dbReference>
<dbReference type="InterPro" id="IPR050231">
    <property type="entry name" value="Iron_ascorbate_oxido_reductase"/>
</dbReference>
<dbReference type="PROSITE" id="PS51471">
    <property type="entry name" value="FE2OG_OXY"/>
    <property type="match status" value="1"/>
</dbReference>
<dbReference type="InterPro" id="IPR027443">
    <property type="entry name" value="IPNS-like_sf"/>
</dbReference>
<dbReference type="InterPro" id="IPR026992">
    <property type="entry name" value="DIOX_N"/>
</dbReference>
<dbReference type="PRINTS" id="PR00682">
    <property type="entry name" value="IPNSYNTHASE"/>
</dbReference>
<protein>
    <submittedName>
        <fullName evidence="5">Isopenicillin N synthase family dioxygenase</fullName>
    </submittedName>
</protein>
<keyword evidence="3" id="KW-0408">Iron</keyword>
<name>A0ABV9Y851_9PSEU</name>
<keyword evidence="3" id="KW-0479">Metal-binding</keyword>
<comment type="similarity">
    <text evidence="3">Belongs to the iron/ascorbate-dependent oxidoreductase family.</text>
</comment>
<evidence type="ECO:0000313" key="5">
    <source>
        <dbReference type="EMBL" id="MFC5058549.1"/>
    </source>
</evidence>
<keyword evidence="5" id="KW-0223">Dioxygenase</keyword>
<evidence type="ECO:0000259" key="4">
    <source>
        <dbReference type="PROSITE" id="PS51471"/>
    </source>
</evidence>
<keyword evidence="3" id="KW-0560">Oxidoreductase</keyword>
<keyword evidence="6" id="KW-1185">Reference proteome</keyword>
<dbReference type="EMBL" id="JBHSJB010000033">
    <property type="protein sequence ID" value="MFC5058549.1"/>
    <property type="molecule type" value="Genomic_DNA"/>
</dbReference>
<dbReference type="PANTHER" id="PTHR47990">
    <property type="entry name" value="2-OXOGLUTARATE (2OG) AND FE(II)-DEPENDENT OXYGENASE SUPERFAMILY PROTEIN-RELATED"/>
    <property type="match status" value="1"/>
</dbReference>
<sequence length="351" mass="38327">MGTSTGSPALPVIDISAFRDPGVDREEFLRTLRHAAHEVGFFYVVGHGVHPALTTGIFEVAKRFFALPLERRLAIENVRSPQFRGYTRAGRERTGGAPDWREQIDVGPERDAVAVGPGDPAWRGLVGPNQWPTDLPELRETTLAWQDEATRVAREVLRALAAALGQDEGHFDPWFDDEAHTHLKIVRYPGRPAPDVEQGVGAHKDYGYLALLQQDDVGGLQVRAADGSWIDVTPLPGSFVLNIGEMLEIATNGYLTATRHRVLSPPAGVERFSVPFFLGPRLDAVVEPLELPAELAAAARGVDQDADNPLLAAYGENALLGWLRSHPEVAERWWGDVLAARDAGARRGRAG</sequence>
<dbReference type="RefSeq" id="WP_344038920.1">
    <property type="nucleotide sequence ID" value="NZ_BAAAKE010000013.1"/>
</dbReference>
<feature type="domain" description="Fe2OG dioxygenase" evidence="4">
    <location>
        <begin position="178"/>
        <end position="280"/>
    </location>
</feature>
<dbReference type="Pfam" id="PF03171">
    <property type="entry name" value="2OG-FeII_Oxy"/>
    <property type="match status" value="1"/>
</dbReference>
<accession>A0ABV9Y851</accession>
<proteinExistence type="inferred from homology"/>
<keyword evidence="2" id="KW-0045">Antibiotic biosynthesis</keyword>
<dbReference type="Proteomes" id="UP001595833">
    <property type="component" value="Unassembled WGS sequence"/>
</dbReference>
<reference evidence="6" key="1">
    <citation type="journal article" date="2019" name="Int. J. Syst. Evol. Microbiol.">
        <title>The Global Catalogue of Microorganisms (GCM) 10K type strain sequencing project: providing services to taxonomists for standard genome sequencing and annotation.</title>
        <authorList>
            <consortium name="The Broad Institute Genomics Platform"/>
            <consortium name="The Broad Institute Genome Sequencing Center for Infectious Disease"/>
            <person name="Wu L."/>
            <person name="Ma J."/>
        </authorList>
    </citation>
    <scope>NUCLEOTIDE SEQUENCE [LARGE SCALE GENOMIC DNA]</scope>
    <source>
        <strain evidence="6">KCTC 12848</strain>
    </source>
</reference>
<evidence type="ECO:0000256" key="1">
    <source>
        <dbReference type="ARBA" id="ARBA00004792"/>
    </source>
</evidence>
<dbReference type="SUPFAM" id="SSF51197">
    <property type="entry name" value="Clavaminate synthase-like"/>
    <property type="match status" value="1"/>
</dbReference>
<dbReference type="GO" id="GO:0051213">
    <property type="term" value="F:dioxygenase activity"/>
    <property type="evidence" value="ECO:0007669"/>
    <property type="project" value="UniProtKB-KW"/>
</dbReference>
<dbReference type="InterPro" id="IPR044861">
    <property type="entry name" value="IPNS-like_FE2OG_OXY"/>
</dbReference>
<dbReference type="Gene3D" id="2.60.120.330">
    <property type="entry name" value="B-lactam Antibiotic, Isopenicillin N Synthase, Chain"/>
    <property type="match status" value="1"/>
</dbReference>
<dbReference type="InterPro" id="IPR005123">
    <property type="entry name" value="Oxoglu/Fe-dep_dioxygenase_dom"/>
</dbReference>
<evidence type="ECO:0000313" key="6">
    <source>
        <dbReference type="Proteomes" id="UP001595833"/>
    </source>
</evidence>